<dbReference type="AlphaFoldDB" id="A0A1D3UC50"/>
<gene>
    <name evidence="1" type="ORF">TFUB20_00077</name>
</gene>
<evidence type="ECO:0000313" key="1">
    <source>
        <dbReference type="EMBL" id="SCQ17680.1"/>
    </source>
</evidence>
<evidence type="ECO:0008006" key="3">
    <source>
        <dbReference type="Google" id="ProtNLM"/>
    </source>
</evidence>
<reference evidence="1 2" key="1">
    <citation type="submission" date="2016-09" db="EMBL/GenBank/DDBJ databases">
        <authorList>
            <person name="Capua I."/>
            <person name="De Benedictis P."/>
            <person name="Joannis T."/>
            <person name="Lombin L.H."/>
            <person name="Cattoli G."/>
        </authorList>
    </citation>
    <scope>NUCLEOTIDE SEQUENCE [LARGE SCALE GENOMIC DNA]</scope>
    <source>
        <strain evidence="1 2">UB20</strain>
    </source>
</reference>
<dbReference type="NCBIfam" id="TIGR04150">
    <property type="entry name" value="pseudo_rSAM_GG"/>
    <property type="match status" value="1"/>
</dbReference>
<dbReference type="Proteomes" id="UP000182057">
    <property type="component" value="Unassembled WGS sequence"/>
</dbReference>
<dbReference type="RefSeq" id="WP_074449243.1">
    <property type="nucleotide sequence ID" value="NZ_FMML01000003.1"/>
</dbReference>
<sequence length="391" mass="45607">MNIDINQNYWLTVEPYVYINFAHSSVLLYNTLDAQYIESTNPLIVRLVHKISEKKNCGVCLLTGRDLKIDEVREFVIDIRQKFIGDIIPVKFSESKPVQLIPFLNFQQDRTRLSLQPNISIGDNVLDYLHEINFLFDKHNELKIERLNDVIEQVENVPVVNLCGNIWKYSSFSKLLQLLNKISGRKIIINNYEEINVDNVLSSNIGEEYTFLINIRFPINKEKWKSLVSLMTLSKWKIKFVFGVESEKHLKDAERLINEYKIENYQLLPVYNNKNIAFFKKSVYLNREDIFSAPLSMREIFANKTLNIYNFGKLFVKSNGDVFVKGSSEIIGNVEKDTIKEIIYNEISNGESWLSIRNKQPCTMCLYQWLCPSPSDFELSIGRPNLCHVHP</sequence>
<accession>A0A1D3UC50</accession>
<evidence type="ECO:0000313" key="2">
    <source>
        <dbReference type="Proteomes" id="UP000182057"/>
    </source>
</evidence>
<organism evidence="1 2">
    <name type="scientific">Tannerella forsythia</name>
    <name type="common">Bacteroides forsythus</name>
    <dbReference type="NCBI Taxonomy" id="28112"/>
    <lineage>
        <taxon>Bacteria</taxon>
        <taxon>Pseudomonadati</taxon>
        <taxon>Bacteroidota</taxon>
        <taxon>Bacteroidia</taxon>
        <taxon>Bacteroidales</taxon>
        <taxon>Tannerellaceae</taxon>
        <taxon>Tannerella</taxon>
    </lineage>
</organism>
<protein>
    <recommendedName>
        <fullName evidence="3">TIGR04150 pseudo-rSAM protein</fullName>
    </recommendedName>
</protein>
<name>A0A1D3UC50_TANFO</name>
<dbReference type="InterPro" id="IPR026418">
    <property type="entry name" value="Pseudo_rSAM"/>
</dbReference>
<proteinExistence type="predicted"/>
<dbReference type="EMBL" id="FMMM01000012">
    <property type="protein sequence ID" value="SCQ17680.1"/>
    <property type="molecule type" value="Genomic_DNA"/>
</dbReference>
<dbReference type="OrthoDB" id="1044640at2"/>